<protein>
    <submittedName>
        <fullName evidence="2">Repressor protein CI</fullName>
    </submittedName>
</protein>
<organism evidence="2">
    <name type="scientific">Siphoviridae sp. ctqBH20</name>
    <dbReference type="NCBI Taxonomy" id="2825680"/>
    <lineage>
        <taxon>Viruses</taxon>
        <taxon>Duplodnaviria</taxon>
        <taxon>Heunggongvirae</taxon>
        <taxon>Uroviricota</taxon>
        <taxon>Caudoviricetes</taxon>
    </lineage>
</organism>
<dbReference type="PROSITE" id="PS50943">
    <property type="entry name" value="HTH_CROC1"/>
    <property type="match status" value="1"/>
</dbReference>
<dbReference type="Pfam" id="PF01381">
    <property type="entry name" value="HTH_3"/>
    <property type="match status" value="1"/>
</dbReference>
<dbReference type="GO" id="GO:0003677">
    <property type="term" value="F:DNA binding"/>
    <property type="evidence" value="ECO:0007669"/>
    <property type="project" value="InterPro"/>
</dbReference>
<feature type="domain" description="HTH cro/C1-type" evidence="1">
    <location>
        <begin position="10"/>
        <end position="62"/>
    </location>
</feature>
<dbReference type="InterPro" id="IPR010982">
    <property type="entry name" value="Lambda_DNA-bd_dom_sf"/>
</dbReference>
<evidence type="ECO:0000259" key="1">
    <source>
        <dbReference type="PROSITE" id="PS50943"/>
    </source>
</evidence>
<evidence type="ECO:0000313" key="2">
    <source>
        <dbReference type="EMBL" id="DAE16499.1"/>
    </source>
</evidence>
<dbReference type="CDD" id="cd00093">
    <property type="entry name" value="HTH_XRE"/>
    <property type="match status" value="1"/>
</dbReference>
<reference evidence="2" key="1">
    <citation type="journal article" date="2021" name="Proc. Natl. Acad. Sci. U.S.A.">
        <title>A Catalog of Tens of Thousands of Viruses from Human Metagenomes Reveals Hidden Associations with Chronic Diseases.</title>
        <authorList>
            <person name="Tisza M.J."/>
            <person name="Buck C.B."/>
        </authorList>
    </citation>
    <scope>NUCLEOTIDE SEQUENCE</scope>
    <source>
        <strain evidence="2">CtqBH20</strain>
    </source>
</reference>
<name>A0A8S5QCB7_9CAUD</name>
<accession>A0A8S5QCB7</accession>
<dbReference type="EMBL" id="BK015626">
    <property type="protein sequence ID" value="DAE16499.1"/>
    <property type="molecule type" value="Genomic_DNA"/>
</dbReference>
<dbReference type="SMART" id="SM00530">
    <property type="entry name" value="HTH_XRE"/>
    <property type="match status" value="1"/>
</dbReference>
<dbReference type="SUPFAM" id="SSF47413">
    <property type="entry name" value="lambda repressor-like DNA-binding domains"/>
    <property type="match status" value="1"/>
</dbReference>
<dbReference type="InterPro" id="IPR001387">
    <property type="entry name" value="Cro/C1-type_HTH"/>
</dbReference>
<dbReference type="Gene3D" id="1.10.260.40">
    <property type="entry name" value="lambda repressor-like DNA-binding domains"/>
    <property type="match status" value="1"/>
</dbReference>
<proteinExistence type="predicted"/>
<sequence length="65" mass="7743">MRILYEKYVKLRNKKGVTDYRVSEDTKITKSTFSDWKSGRSNPKIDKLKILADYFGVSIEYFLEE</sequence>